<sequence>MTQKLFIHIHSRLSDRETSVLQSSVSPGPPPPQWVVFVSPGPPSKLRLSDPSQESKGGMTSPPEPTLESELLLIESSRETTLPKLYQQQQQQNYTTTVHNRNHLHPTQEDGLVLVLVLCLFTKRIPSLSLSLLRFSGPVPCSGRTRSDCD</sequence>
<proteinExistence type="predicted"/>
<evidence type="ECO:0000313" key="3">
    <source>
        <dbReference type="Proteomes" id="UP001178508"/>
    </source>
</evidence>
<dbReference type="Proteomes" id="UP001178508">
    <property type="component" value="Chromosome 14"/>
</dbReference>
<name>A0AAV1GG45_XYRNO</name>
<keyword evidence="3" id="KW-1185">Reference proteome</keyword>
<evidence type="ECO:0000313" key="2">
    <source>
        <dbReference type="EMBL" id="CAJ1073041.1"/>
    </source>
</evidence>
<evidence type="ECO:0000256" key="1">
    <source>
        <dbReference type="SAM" id="MobiDB-lite"/>
    </source>
</evidence>
<dbReference type="AlphaFoldDB" id="A0AAV1GG45"/>
<dbReference type="EMBL" id="OY660877">
    <property type="protein sequence ID" value="CAJ1073041.1"/>
    <property type="molecule type" value="Genomic_DNA"/>
</dbReference>
<gene>
    <name evidence="2" type="ORF">XNOV1_A007093</name>
</gene>
<reference evidence="2" key="1">
    <citation type="submission" date="2023-08" db="EMBL/GenBank/DDBJ databases">
        <authorList>
            <person name="Alioto T."/>
            <person name="Alioto T."/>
            <person name="Gomez Garrido J."/>
        </authorList>
    </citation>
    <scope>NUCLEOTIDE SEQUENCE</scope>
</reference>
<feature type="region of interest" description="Disordered" evidence="1">
    <location>
        <begin position="16"/>
        <end position="67"/>
    </location>
</feature>
<organism evidence="2 3">
    <name type="scientific">Xyrichtys novacula</name>
    <name type="common">Pearly razorfish</name>
    <name type="synonym">Hemipteronotus novacula</name>
    <dbReference type="NCBI Taxonomy" id="13765"/>
    <lineage>
        <taxon>Eukaryota</taxon>
        <taxon>Metazoa</taxon>
        <taxon>Chordata</taxon>
        <taxon>Craniata</taxon>
        <taxon>Vertebrata</taxon>
        <taxon>Euteleostomi</taxon>
        <taxon>Actinopterygii</taxon>
        <taxon>Neopterygii</taxon>
        <taxon>Teleostei</taxon>
        <taxon>Neoteleostei</taxon>
        <taxon>Acanthomorphata</taxon>
        <taxon>Eupercaria</taxon>
        <taxon>Labriformes</taxon>
        <taxon>Labridae</taxon>
        <taxon>Xyrichtys</taxon>
    </lineage>
</organism>
<accession>A0AAV1GG45</accession>
<protein>
    <submittedName>
        <fullName evidence="2">Uncharacterized protein</fullName>
    </submittedName>
</protein>